<feature type="compositionally biased region" description="Polar residues" evidence="1">
    <location>
        <begin position="92"/>
        <end position="113"/>
    </location>
</feature>
<gene>
    <name evidence="2" type="ORF">M436DRAFT_78660</name>
</gene>
<dbReference type="EMBL" id="KL584703">
    <property type="protein sequence ID" value="KEQ76928.1"/>
    <property type="molecule type" value="Genomic_DNA"/>
</dbReference>
<keyword evidence="3" id="KW-1185">Reference proteome</keyword>
<dbReference type="GeneID" id="25416268"/>
<proteinExistence type="predicted"/>
<feature type="region of interest" description="Disordered" evidence="1">
    <location>
        <begin position="52"/>
        <end position="138"/>
    </location>
</feature>
<dbReference type="AlphaFoldDB" id="A0A074WUR9"/>
<evidence type="ECO:0000313" key="2">
    <source>
        <dbReference type="EMBL" id="KEQ76928.1"/>
    </source>
</evidence>
<accession>A0A074WUR9</accession>
<sequence>MSAEMELLYHVQDGQSGYLSPKRERFILDEDNWEECLERVLSGEAKKAELRATWHRSKRSGQVSKSMSTTQTPSNFPARKEMEHMSAGARSPTRSNSNSTCPRCSETMSTRRSSGSERDNSPVSRTDSGLGQMVEAAK</sequence>
<organism evidence="2 3">
    <name type="scientific">Aureobasidium namibiae CBS 147.97</name>
    <dbReference type="NCBI Taxonomy" id="1043004"/>
    <lineage>
        <taxon>Eukaryota</taxon>
        <taxon>Fungi</taxon>
        <taxon>Dikarya</taxon>
        <taxon>Ascomycota</taxon>
        <taxon>Pezizomycotina</taxon>
        <taxon>Dothideomycetes</taxon>
        <taxon>Dothideomycetidae</taxon>
        <taxon>Dothideales</taxon>
        <taxon>Saccotheciaceae</taxon>
        <taxon>Aureobasidium</taxon>
    </lineage>
</organism>
<name>A0A074WUR9_9PEZI</name>
<protein>
    <submittedName>
        <fullName evidence="2">Uncharacterized protein</fullName>
    </submittedName>
</protein>
<feature type="compositionally biased region" description="Polar residues" evidence="1">
    <location>
        <begin position="60"/>
        <end position="75"/>
    </location>
</feature>
<dbReference type="RefSeq" id="XP_013431383.1">
    <property type="nucleotide sequence ID" value="XM_013575929.1"/>
</dbReference>
<dbReference type="OrthoDB" id="3884842at2759"/>
<dbReference type="Proteomes" id="UP000027730">
    <property type="component" value="Unassembled WGS sequence"/>
</dbReference>
<dbReference type="HOGENOM" id="CLU_1854859_0_0_1"/>
<evidence type="ECO:0000313" key="3">
    <source>
        <dbReference type="Proteomes" id="UP000027730"/>
    </source>
</evidence>
<reference evidence="2 3" key="1">
    <citation type="journal article" date="2014" name="BMC Genomics">
        <title>Genome sequencing of four Aureobasidium pullulans varieties: biotechnological potential, stress tolerance, and description of new species.</title>
        <authorList>
            <person name="Gostin Ar C."/>
            <person name="Ohm R.A."/>
            <person name="Kogej T."/>
            <person name="Sonjak S."/>
            <person name="Turk M."/>
            <person name="Zajc J."/>
            <person name="Zalar P."/>
            <person name="Grube M."/>
            <person name="Sun H."/>
            <person name="Han J."/>
            <person name="Sharma A."/>
            <person name="Chiniquy J."/>
            <person name="Ngan C.Y."/>
            <person name="Lipzen A."/>
            <person name="Barry K."/>
            <person name="Grigoriev I.V."/>
            <person name="Gunde-Cimerman N."/>
        </authorList>
    </citation>
    <scope>NUCLEOTIDE SEQUENCE [LARGE SCALE GENOMIC DNA]</scope>
    <source>
        <strain evidence="2 3">CBS 147.97</strain>
    </source>
</reference>
<evidence type="ECO:0000256" key="1">
    <source>
        <dbReference type="SAM" id="MobiDB-lite"/>
    </source>
</evidence>